<feature type="domain" description="DUF6318" evidence="1">
    <location>
        <begin position="2"/>
        <end position="150"/>
    </location>
</feature>
<accession>A0AB39YQU8</accession>
<dbReference type="InterPro" id="IPR046281">
    <property type="entry name" value="DUF6318"/>
</dbReference>
<dbReference type="EMBL" id="CP165735">
    <property type="protein sequence ID" value="XDV72149.1"/>
    <property type="molecule type" value="Genomic_DNA"/>
</dbReference>
<evidence type="ECO:0000259" key="1">
    <source>
        <dbReference type="Pfam" id="PF19843"/>
    </source>
</evidence>
<name>A0AB39YQU8_9MICC</name>
<evidence type="ECO:0000313" key="2">
    <source>
        <dbReference type="EMBL" id="XDV72149.1"/>
    </source>
</evidence>
<sequence length="156" mass="17118">MYKPADAKGKAQNVPVPVMPELAKENSKAGLEAFIGYWYATYSYATETGDLTAWIASTDTTTESGTAYKKAVELNYINGRWVVGGRISTPVIEVLWKEGSDQQSAKVQVLQERIQYFDADGSSGQEMTPAYNTAEAVMLSYRDGKWQVTDNGLIVG</sequence>
<dbReference type="RefSeq" id="WP_369745887.1">
    <property type="nucleotide sequence ID" value="NZ_CP165735.1"/>
</dbReference>
<proteinExistence type="predicted"/>
<organism evidence="2">
    <name type="scientific">Paenarthrobacter sp. AMU7</name>
    <dbReference type="NCBI Taxonomy" id="3162492"/>
    <lineage>
        <taxon>Bacteria</taxon>
        <taxon>Bacillati</taxon>
        <taxon>Actinomycetota</taxon>
        <taxon>Actinomycetes</taxon>
        <taxon>Micrococcales</taxon>
        <taxon>Micrococcaceae</taxon>
        <taxon>Paenarthrobacter</taxon>
    </lineage>
</organism>
<protein>
    <submittedName>
        <fullName evidence="2">DUF6318 family protein</fullName>
    </submittedName>
</protein>
<dbReference type="AlphaFoldDB" id="A0AB39YQU8"/>
<gene>
    <name evidence="2" type="ORF">ABQM86_02885</name>
</gene>
<dbReference type="Pfam" id="PF19843">
    <property type="entry name" value="DUF6318"/>
    <property type="match status" value="1"/>
</dbReference>
<reference evidence="2" key="1">
    <citation type="submission" date="2024-07" db="EMBL/GenBank/DDBJ databases">
        <authorList>
            <person name="Li J."/>
            <person name="Wei H."/>
            <person name="Ma J."/>
        </authorList>
    </citation>
    <scope>NUCLEOTIDE SEQUENCE</scope>
    <source>
        <strain evidence="2">AMU7</strain>
    </source>
</reference>